<evidence type="ECO:0000313" key="6">
    <source>
        <dbReference type="Proteomes" id="UP000507470"/>
    </source>
</evidence>
<protein>
    <recommendedName>
        <fullName evidence="7">UBX domain-containing protein</fullName>
    </recommendedName>
</protein>
<dbReference type="Gene3D" id="1.10.8.10">
    <property type="entry name" value="DNA helicase RuvA subunit, C-terminal domain"/>
    <property type="match status" value="1"/>
</dbReference>
<keyword evidence="2" id="KW-0732">Signal</keyword>
<dbReference type="Gene3D" id="3.80.10.10">
    <property type="entry name" value="Ribonuclease Inhibitor"/>
    <property type="match status" value="4"/>
</dbReference>
<feature type="domain" description="UBX" evidence="4">
    <location>
        <begin position="360"/>
        <end position="438"/>
    </location>
</feature>
<dbReference type="SUPFAM" id="SSF52047">
    <property type="entry name" value="RNI-like"/>
    <property type="match status" value="1"/>
</dbReference>
<feature type="region of interest" description="Disordered" evidence="1">
    <location>
        <begin position="229"/>
        <end position="281"/>
    </location>
</feature>
<dbReference type="InterPro" id="IPR006553">
    <property type="entry name" value="Leu-rich_rpt_Cys-con_subtyp"/>
</dbReference>
<proteinExistence type="predicted"/>
<dbReference type="SUPFAM" id="SSF52058">
    <property type="entry name" value="L domain-like"/>
    <property type="match status" value="1"/>
</dbReference>
<sequence length="1091" mass="119890">MNSFISIALVVIFAGCSIAYPIHASCRIQWTFGISCDMVKEKIKSQISTWSTADNCPNGAGEKCLYSLVSETSTTITAKHETPVKHYLDDLTFTLTASNSMCNVKGYSTSETWYAHLDHSTNYCNLNNLITGSGLDKVNGYTEVTSDSPAHSSAKFLNDPDNTSRKMASQSQSVDDVLVHLMSMGFDYQDCQDAFQMGRITVESAAEWLCAGKPGFVKNVESNSGNLKLRGNASGFKEGNNPFVDPSSSKPKPEPENLGQSHSAEMSQGMEDDQSESQVMSRLHLSETQKKIKDKFIDKQRTEMKQEVIKDKQRRKRDHARILKEIAEDREKQKLTHCTVKQEVVEQRQEEQPKPAPVTTSHDKCLLKIRMLDGSFLKQSFAASAPFKEVWRYIKDNNKSKGFPIVAIQPFPHREYGENDMDRTLQELGLTPSGSLVVQKKEIKQAIAGTAEMFLVDGQPSLVSPKQTGSSSNWGQGQRLDDENTDDEELANNESDDSDEEPHHPHGGFPHDIPGLGQGLPGFGGHPGMGQGLPGLGGHPGMGQGFPGFGGQGMGPGMPGFGGGGNPGFVGALGNQVFEGIGQRLGDGHPEQDVAHHSRPARELAAERARQRYQDPQSEKSSRSPEPQHPVAHQVSSLLNLCMNHISHRLNDPAHQLRSLSGVAEDLAQKLLDYLLKNRLLKPKTLNAFIPCYLRKLILDCYPYAANELLGAIRHHHQLSQLSLCSCPLITDGGLQAIAGLKKLRYLNLRCCKQITNKSLETISALQSLISLNLEETGITESGFEDYLQKTTQELVHLNLNRTAITEKIIPCLKNMKTLKTLYLEQTKVCGLTGIQDLENLETLDVAHTDVVTDSLLCLQQNKSLTCLGISHTEKVHGDRALAYLSGMKLQAINLPSRLTTTDVGMKSLVGFQLTSLDLTNYINVGDDGMQPIGQIITLKKLMLGNTHVTDVGMFFLEGLKNLEVLYLDKTSITDEGASVLKCNITDEGASVLKYYCSLYELSLSSTLVTSQFLLRGTLDNMQYLTKLNLSRSKVSSKGVKCLKLPNLTLLNLDGTQVKPGVANLVYGSCPNLKNVTSANLVDYNSDEEDN</sequence>
<dbReference type="SMART" id="SM00166">
    <property type="entry name" value="UBX"/>
    <property type="match status" value="1"/>
</dbReference>
<evidence type="ECO:0000256" key="1">
    <source>
        <dbReference type="SAM" id="MobiDB-lite"/>
    </source>
</evidence>
<gene>
    <name evidence="5" type="ORF">MCOR_31797</name>
</gene>
<dbReference type="Pfam" id="PF00789">
    <property type="entry name" value="UBX"/>
    <property type="match status" value="1"/>
</dbReference>
<evidence type="ECO:0000256" key="2">
    <source>
        <dbReference type="SAM" id="SignalP"/>
    </source>
</evidence>
<dbReference type="OrthoDB" id="10254930at2759"/>
<dbReference type="EMBL" id="CACVKT020005675">
    <property type="protein sequence ID" value="CAC5397350.1"/>
    <property type="molecule type" value="Genomic_DNA"/>
</dbReference>
<dbReference type="SMART" id="SM00367">
    <property type="entry name" value="LRR_CC"/>
    <property type="match status" value="4"/>
</dbReference>
<feature type="compositionally biased region" description="Acidic residues" evidence="1">
    <location>
        <begin position="483"/>
        <end position="500"/>
    </location>
</feature>
<dbReference type="PROSITE" id="PS50030">
    <property type="entry name" value="UBA"/>
    <property type="match status" value="1"/>
</dbReference>
<dbReference type="AlphaFoldDB" id="A0A6J8CR55"/>
<feature type="signal peptide" evidence="2">
    <location>
        <begin position="1"/>
        <end position="19"/>
    </location>
</feature>
<evidence type="ECO:0000259" key="3">
    <source>
        <dbReference type="PROSITE" id="PS50030"/>
    </source>
</evidence>
<feature type="compositionally biased region" description="Basic and acidic residues" evidence="1">
    <location>
        <begin position="586"/>
        <end position="623"/>
    </location>
</feature>
<feature type="region of interest" description="Disordered" evidence="1">
    <location>
        <begin position="149"/>
        <end position="170"/>
    </location>
</feature>
<dbReference type="Proteomes" id="UP000507470">
    <property type="component" value="Unassembled WGS sequence"/>
</dbReference>
<dbReference type="Gene3D" id="3.10.20.90">
    <property type="entry name" value="Phosphatidylinositol 3-kinase Catalytic Subunit, Chain A, domain 1"/>
    <property type="match status" value="1"/>
</dbReference>
<organism evidence="5 6">
    <name type="scientific">Mytilus coruscus</name>
    <name type="common">Sea mussel</name>
    <dbReference type="NCBI Taxonomy" id="42192"/>
    <lineage>
        <taxon>Eukaryota</taxon>
        <taxon>Metazoa</taxon>
        <taxon>Spiralia</taxon>
        <taxon>Lophotrochozoa</taxon>
        <taxon>Mollusca</taxon>
        <taxon>Bivalvia</taxon>
        <taxon>Autobranchia</taxon>
        <taxon>Pteriomorphia</taxon>
        <taxon>Mytilida</taxon>
        <taxon>Mytiloidea</taxon>
        <taxon>Mytilidae</taxon>
        <taxon>Mytilinae</taxon>
        <taxon>Mytilus</taxon>
    </lineage>
</organism>
<evidence type="ECO:0000313" key="5">
    <source>
        <dbReference type="EMBL" id="CAC5397350.1"/>
    </source>
</evidence>
<name>A0A6J8CR55_MYTCO</name>
<evidence type="ECO:0000259" key="4">
    <source>
        <dbReference type="PROSITE" id="PS50033"/>
    </source>
</evidence>
<dbReference type="InterPro" id="IPR032675">
    <property type="entry name" value="LRR_dom_sf"/>
</dbReference>
<dbReference type="PANTHER" id="PTHR38564">
    <property type="entry name" value="SI:CH73-250A16.5-RELATED"/>
    <property type="match status" value="1"/>
</dbReference>
<keyword evidence="6" id="KW-1185">Reference proteome</keyword>
<dbReference type="SUPFAM" id="SSF54236">
    <property type="entry name" value="Ubiquitin-like"/>
    <property type="match status" value="1"/>
</dbReference>
<feature type="compositionally biased region" description="Gly residues" evidence="1">
    <location>
        <begin position="516"/>
        <end position="567"/>
    </location>
</feature>
<dbReference type="PROSITE" id="PS50033">
    <property type="entry name" value="UBX"/>
    <property type="match status" value="1"/>
</dbReference>
<dbReference type="InterPro" id="IPR001012">
    <property type="entry name" value="UBX_dom"/>
</dbReference>
<feature type="region of interest" description="Disordered" evidence="1">
    <location>
        <begin position="460"/>
        <end position="567"/>
    </location>
</feature>
<dbReference type="SUPFAM" id="SSF46934">
    <property type="entry name" value="UBA-like"/>
    <property type="match status" value="1"/>
</dbReference>
<feature type="compositionally biased region" description="Polar residues" evidence="1">
    <location>
        <begin position="461"/>
        <end position="476"/>
    </location>
</feature>
<dbReference type="InterPro" id="IPR029071">
    <property type="entry name" value="Ubiquitin-like_domsf"/>
</dbReference>
<evidence type="ECO:0008006" key="7">
    <source>
        <dbReference type="Google" id="ProtNLM"/>
    </source>
</evidence>
<dbReference type="CDD" id="cd01767">
    <property type="entry name" value="UBX"/>
    <property type="match status" value="1"/>
</dbReference>
<dbReference type="Pfam" id="PF13516">
    <property type="entry name" value="LRR_6"/>
    <property type="match status" value="2"/>
</dbReference>
<feature type="chain" id="PRO_5026738799" description="UBX domain-containing protein" evidence="2">
    <location>
        <begin position="20"/>
        <end position="1091"/>
    </location>
</feature>
<dbReference type="InterPro" id="IPR009060">
    <property type="entry name" value="UBA-like_sf"/>
</dbReference>
<reference evidence="5 6" key="1">
    <citation type="submission" date="2020-06" db="EMBL/GenBank/DDBJ databases">
        <authorList>
            <person name="Li R."/>
            <person name="Bekaert M."/>
        </authorList>
    </citation>
    <scope>NUCLEOTIDE SEQUENCE [LARGE SCALE GENOMIC DNA]</scope>
    <source>
        <strain evidence="6">wild</strain>
    </source>
</reference>
<accession>A0A6J8CR55</accession>
<dbReference type="InterPro" id="IPR001611">
    <property type="entry name" value="Leu-rich_rpt"/>
</dbReference>
<dbReference type="PANTHER" id="PTHR38564:SF2">
    <property type="entry name" value="WU:FC46H12 PRECURSOR"/>
    <property type="match status" value="1"/>
</dbReference>
<feature type="region of interest" description="Disordered" evidence="1">
    <location>
        <begin position="581"/>
        <end position="631"/>
    </location>
</feature>
<feature type="domain" description="UBA" evidence="3">
    <location>
        <begin position="169"/>
        <end position="212"/>
    </location>
</feature>
<dbReference type="InterPro" id="IPR015940">
    <property type="entry name" value="UBA"/>
</dbReference>